<dbReference type="PROSITE" id="PS50885">
    <property type="entry name" value="HAMP"/>
    <property type="match status" value="1"/>
</dbReference>
<evidence type="ECO:0000256" key="1">
    <source>
        <dbReference type="ARBA" id="ARBA00004651"/>
    </source>
</evidence>
<reference evidence="8 9" key="1">
    <citation type="submission" date="2024-09" db="EMBL/GenBank/DDBJ databases">
        <authorList>
            <person name="Sun Q."/>
            <person name="Mori K."/>
        </authorList>
    </citation>
    <scope>NUCLEOTIDE SEQUENCE [LARGE SCALE GENOMIC DNA]</scope>
    <source>
        <strain evidence="8 9">CCM 7759</strain>
    </source>
</reference>
<gene>
    <name evidence="8" type="ORF">ACFFK0_16665</name>
</gene>
<dbReference type="PANTHER" id="PTHR34220">
    <property type="entry name" value="SENSOR HISTIDINE KINASE YPDA"/>
    <property type="match status" value="1"/>
</dbReference>
<dbReference type="InterPro" id="IPR003660">
    <property type="entry name" value="HAMP_dom"/>
</dbReference>
<dbReference type="Gene3D" id="6.10.340.10">
    <property type="match status" value="1"/>
</dbReference>
<comment type="subcellular location">
    <subcellularLocation>
        <location evidence="1">Cell membrane</location>
        <topology evidence="1">Multi-pass membrane protein</topology>
    </subcellularLocation>
</comment>
<feature type="transmembrane region" description="Helical" evidence="6">
    <location>
        <begin position="302"/>
        <end position="325"/>
    </location>
</feature>
<dbReference type="Pfam" id="PF06580">
    <property type="entry name" value="His_kinase"/>
    <property type="match status" value="1"/>
</dbReference>
<dbReference type="EMBL" id="JBHLWN010000068">
    <property type="protein sequence ID" value="MFC0214061.1"/>
    <property type="molecule type" value="Genomic_DNA"/>
</dbReference>
<dbReference type="CDD" id="cd06225">
    <property type="entry name" value="HAMP"/>
    <property type="match status" value="1"/>
</dbReference>
<organism evidence="8 9">
    <name type="scientific">Paenibacillus chartarius</name>
    <dbReference type="NCBI Taxonomy" id="747481"/>
    <lineage>
        <taxon>Bacteria</taxon>
        <taxon>Bacillati</taxon>
        <taxon>Bacillota</taxon>
        <taxon>Bacilli</taxon>
        <taxon>Bacillales</taxon>
        <taxon>Paenibacillaceae</taxon>
        <taxon>Paenibacillus</taxon>
    </lineage>
</organism>
<dbReference type="PANTHER" id="PTHR34220:SF7">
    <property type="entry name" value="SENSOR HISTIDINE KINASE YPDA"/>
    <property type="match status" value="1"/>
</dbReference>
<dbReference type="Gene3D" id="3.30.565.10">
    <property type="entry name" value="Histidine kinase-like ATPase, C-terminal domain"/>
    <property type="match status" value="1"/>
</dbReference>
<evidence type="ECO:0000256" key="3">
    <source>
        <dbReference type="ARBA" id="ARBA00022553"/>
    </source>
</evidence>
<dbReference type="RefSeq" id="WP_377471398.1">
    <property type="nucleotide sequence ID" value="NZ_JBHLWN010000068.1"/>
</dbReference>
<keyword evidence="4 8" id="KW-0808">Transferase</keyword>
<evidence type="ECO:0000256" key="4">
    <source>
        <dbReference type="ARBA" id="ARBA00022679"/>
    </source>
</evidence>
<keyword evidence="3" id="KW-0597">Phosphoprotein</keyword>
<proteinExistence type="predicted"/>
<evidence type="ECO:0000313" key="9">
    <source>
        <dbReference type="Proteomes" id="UP001589776"/>
    </source>
</evidence>
<evidence type="ECO:0000256" key="5">
    <source>
        <dbReference type="ARBA" id="ARBA00023136"/>
    </source>
</evidence>
<dbReference type="InterPro" id="IPR050640">
    <property type="entry name" value="Bact_2-comp_sensor_kinase"/>
</dbReference>
<dbReference type="InterPro" id="IPR036890">
    <property type="entry name" value="HATPase_C_sf"/>
</dbReference>
<keyword evidence="2" id="KW-1003">Cell membrane</keyword>
<dbReference type="GO" id="GO:0004673">
    <property type="term" value="F:protein histidine kinase activity"/>
    <property type="evidence" value="ECO:0007669"/>
    <property type="project" value="UniProtKB-EC"/>
</dbReference>
<accession>A0ABV6DN32</accession>
<name>A0ABV6DN32_9BACL</name>
<evidence type="ECO:0000256" key="6">
    <source>
        <dbReference type="SAM" id="Phobius"/>
    </source>
</evidence>
<keyword evidence="5 6" id="KW-0472">Membrane</keyword>
<evidence type="ECO:0000259" key="7">
    <source>
        <dbReference type="PROSITE" id="PS50885"/>
    </source>
</evidence>
<comment type="caution">
    <text evidence="8">The sequence shown here is derived from an EMBL/GenBank/DDBJ whole genome shotgun (WGS) entry which is preliminary data.</text>
</comment>
<evidence type="ECO:0000313" key="8">
    <source>
        <dbReference type="EMBL" id="MFC0214061.1"/>
    </source>
</evidence>
<dbReference type="SUPFAM" id="SSF158472">
    <property type="entry name" value="HAMP domain-like"/>
    <property type="match status" value="1"/>
</dbReference>
<evidence type="ECO:0000256" key="2">
    <source>
        <dbReference type="ARBA" id="ARBA00022475"/>
    </source>
</evidence>
<dbReference type="Proteomes" id="UP001589776">
    <property type="component" value="Unassembled WGS sequence"/>
</dbReference>
<keyword evidence="8" id="KW-0418">Kinase</keyword>
<sequence length="598" mass="68786">MKVLLKAITPAQLKNRLFISFLLLILLPFSMLSYYNFNETEKLLQRKYSQQDLERLESIKRSLEDFMGEVAKSAILLEQDAAIVPIMEHPERYDAWTRKVTVENKFFAITNSFFLSASQVFYTMLDYHGNVYSSYLPEKMLNYHEISNEPWYRSVSGDSSAKYIWNSSEPNYVSRGLSTSPYLVSLYAELKNERLVPFGVVRISIDYKEWFKRAIGTAMPGQSFYILNYDGHEVLRSEGADPIGPELAGQMTAAGGEAGSITDQSGNAMYTFSYLPSLRWYVAKKVPLDVLFLESEQLKQRYYGSILLFTSLFIAMTFLIASTITRPIKLLERKMVAAAESSLKVELAEKGQGEILSLTKSFNRMMRDMKDLIQRLKMEERHKQAVRFQVLISQMNPHFLLNTLNTIKSISMRNGDEEIHEICLALGRMLEQSLNLDVDMIFLKDEIQLAQAYMHIQNSRYDHQFEVEFEFEDRLKYALVPKFSLQPLMENSIYHGFGPTRQKGVIAIRVQEEAKQLVIEVRDNGVGIEKALEYKTPRRRKGIGLQNLRERLELLFPAQNELKLMPLPQGAMVLLRFPLLLSTPYSEGGEAGVDRIAR</sequence>
<dbReference type="Pfam" id="PF00672">
    <property type="entry name" value="HAMP"/>
    <property type="match status" value="1"/>
</dbReference>
<dbReference type="InterPro" id="IPR010559">
    <property type="entry name" value="Sig_transdc_His_kin_internal"/>
</dbReference>
<keyword evidence="6" id="KW-1133">Transmembrane helix</keyword>
<keyword evidence="6" id="KW-0812">Transmembrane</keyword>
<dbReference type="SMART" id="SM00304">
    <property type="entry name" value="HAMP"/>
    <property type="match status" value="1"/>
</dbReference>
<feature type="domain" description="HAMP" evidence="7">
    <location>
        <begin position="322"/>
        <end position="374"/>
    </location>
</feature>
<dbReference type="SUPFAM" id="SSF55874">
    <property type="entry name" value="ATPase domain of HSP90 chaperone/DNA topoisomerase II/histidine kinase"/>
    <property type="match status" value="1"/>
</dbReference>
<keyword evidence="9" id="KW-1185">Reference proteome</keyword>
<protein>
    <submittedName>
        <fullName evidence="8">Sensor histidine kinase</fullName>
        <ecNumber evidence="8">2.7.13.3</ecNumber>
    </submittedName>
</protein>
<dbReference type="EC" id="2.7.13.3" evidence="8"/>